<keyword evidence="2" id="KW-0812">Transmembrane</keyword>
<proteinExistence type="predicted"/>
<reference evidence="3 4" key="1">
    <citation type="submission" date="2023-08" db="EMBL/GenBank/DDBJ databases">
        <title>Annotated Genome Sequence of Vanrija albida AlHP1.</title>
        <authorList>
            <person name="Herzog R."/>
        </authorList>
    </citation>
    <scope>NUCLEOTIDE SEQUENCE [LARGE SCALE GENOMIC DNA]</scope>
    <source>
        <strain evidence="3 4">AlHP1</strain>
    </source>
</reference>
<evidence type="ECO:0000313" key="3">
    <source>
        <dbReference type="EMBL" id="KAL1406765.1"/>
    </source>
</evidence>
<feature type="transmembrane region" description="Helical" evidence="2">
    <location>
        <begin position="20"/>
        <end position="42"/>
    </location>
</feature>
<protein>
    <submittedName>
        <fullName evidence="3">Uncharacterized protein</fullName>
    </submittedName>
</protein>
<organism evidence="3 4">
    <name type="scientific">Vanrija albida</name>
    <dbReference type="NCBI Taxonomy" id="181172"/>
    <lineage>
        <taxon>Eukaryota</taxon>
        <taxon>Fungi</taxon>
        <taxon>Dikarya</taxon>
        <taxon>Basidiomycota</taxon>
        <taxon>Agaricomycotina</taxon>
        <taxon>Tremellomycetes</taxon>
        <taxon>Trichosporonales</taxon>
        <taxon>Trichosporonaceae</taxon>
        <taxon>Vanrija</taxon>
    </lineage>
</organism>
<keyword evidence="2" id="KW-1133">Transmembrane helix</keyword>
<keyword evidence="2" id="KW-0472">Membrane</keyword>
<dbReference type="EMBL" id="JBBXJM010000005">
    <property type="protein sequence ID" value="KAL1406765.1"/>
    <property type="molecule type" value="Genomic_DNA"/>
</dbReference>
<dbReference type="GeneID" id="95987212"/>
<dbReference type="RefSeq" id="XP_069206709.1">
    <property type="nucleotide sequence ID" value="XM_069354638.1"/>
</dbReference>
<dbReference type="Proteomes" id="UP001565368">
    <property type="component" value="Unassembled WGS sequence"/>
</dbReference>
<sequence>MPPTPLADAPPARRAAWKLAVSLVPLFIVLFFVLAGVVWWIMRLDSVYVQDLSRSAGTARDGVRSAWSAVCGAPSACVRRLRGGRDTTSYAPVEDGSEPLKAIALYYLTGGLLMLLAHLCAVAREAARGAAASMGAWWTSRAASDPLDVGRPPSPEPDATKTKPEPSPGNDGTRSAAPSYRTKASAAPSYRSGTELTAPTPPPSPGEHCDVSSVSPDSPPSTTGPGVGVPM</sequence>
<evidence type="ECO:0000313" key="4">
    <source>
        <dbReference type="Proteomes" id="UP001565368"/>
    </source>
</evidence>
<gene>
    <name evidence="3" type="ORF">Q8F55_006169</name>
</gene>
<comment type="caution">
    <text evidence="3">The sequence shown here is derived from an EMBL/GenBank/DDBJ whole genome shotgun (WGS) entry which is preliminary data.</text>
</comment>
<feature type="transmembrane region" description="Helical" evidence="2">
    <location>
        <begin position="104"/>
        <end position="123"/>
    </location>
</feature>
<feature type="region of interest" description="Disordered" evidence="1">
    <location>
        <begin position="143"/>
        <end position="231"/>
    </location>
</feature>
<name>A0ABR3PWF5_9TREE</name>
<accession>A0ABR3PWF5</accession>
<evidence type="ECO:0000256" key="1">
    <source>
        <dbReference type="SAM" id="MobiDB-lite"/>
    </source>
</evidence>
<evidence type="ECO:0000256" key="2">
    <source>
        <dbReference type="SAM" id="Phobius"/>
    </source>
</evidence>
<feature type="compositionally biased region" description="Low complexity" evidence="1">
    <location>
        <begin position="211"/>
        <end position="231"/>
    </location>
</feature>
<keyword evidence="4" id="KW-1185">Reference proteome</keyword>